<dbReference type="EMBL" id="JNBR01001715">
    <property type="protein sequence ID" value="OQR85318.1"/>
    <property type="molecule type" value="Genomic_DNA"/>
</dbReference>
<proteinExistence type="predicted"/>
<organism evidence="1 2">
    <name type="scientific">Achlya hypogyna</name>
    <name type="common">Oomycete</name>
    <name type="synonym">Protoachlya hypogyna</name>
    <dbReference type="NCBI Taxonomy" id="1202772"/>
    <lineage>
        <taxon>Eukaryota</taxon>
        <taxon>Sar</taxon>
        <taxon>Stramenopiles</taxon>
        <taxon>Oomycota</taxon>
        <taxon>Saprolegniomycetes</taxon>
        <taxon>Saprolegniales</taxon>
        <taxon>Achlyaceae</taxon>
        <taxon>Achlya</taxon>
    </lineage>
</organism>
<dbReference type="OrthoDB" id="19660at2759"/>
<keyword evidence="2" id="KW-1185">Reference proteome</keyword>
<gene>
    <name evidence="1" type="ORF">ACHHYP_11949</name>
</gene>
<dbReference type="Proteomes" id="UP000243579">
    <property type="component" value="Unassembled WGS sequence"/>
</dbReference>
<feature type="non-terminal residue" evidence="1">
    <location>
        <position position="528"/>
    </location>
</feature>
<evidence type="ECO:0000313" key="1">
    <source>
        <dbReference type="EMBL" id="OQR85318.1"/>
    </source>
</evidence>
<sequence length="528" mass="57286">MAPTTFAVVRAQLQSTAEYEQSDASALIFEHWYDLAKDYTASYTPEGTTRAVASVTHVVGIPQMQQDTLLALDLTLTSYLPARLRDPSTTCTLSGTQVLSRGVIPCGRRELLRNAQKIFETLRTKYKFTAVVAADDARNPLAEWLVATGGPALEAITLSETAPAAARVDAFDTYAELLRLWAVLATQDAAPPALPTAAFVQVAASLTTDAAVRDAALHAARALTPLAAPGTVATALARVARDALALVPLWAMDALGTPPALDALLGRMRAAFADQTPARAAFCVTLLESLYEALLNHKTSRDLFLTPAHEPALVQLFATALATFQRLPTDGARRVLPDVFLQTVELRLLEAASPLLVRFALDADEYALLCVIGRTCHAFPDALWTDELLPFARSELAKLPLQGVSGSQRDQEVVNLVREACRLYYLNIDRVPSVLLGQSVFFSVTQAIRHGYYETERFTELLALVMHRHYSLGHRQVYQWLPSLLLPTVASNLKTGRALSEALGICLGLETSAFGCENAILASETSQE</sequence>
<reference evidence="1 2" key="1">
    <citation type="journal article" date="2014" name="Genome Biol. Evol.">
        <title>The secreted proteins of Achlya hypogyna and Thraustotheca clavata identify the ancestral oomycete secretome and reveal gene acquisitions by horizontal gene transfer.</title>
        <authorList>
            <person name="Misner I."/>
            <person name="Blouin N."/>
            <person name="Leonard G."/>
            <person name="Richards T.A."/>
            <person name="Lane C.E."/>
        </authorList>
    </citation>
    <scope>NUCLEOTIDE SEQUENCE [LARGE SCALE GENOMIC DNA]</scope>
    <source>
        <strain evidence="1 2">ATCC 48635</strain>
    </source>
</reference>
<name>A0A1V9YHX7_ACHHY</name>
<protein>
    <submittedName>
        <fullName evidence="1">Uncharacterized protein</fullName>
    </submittedName>
</protein>
<comment type="caution">
    <text evidence="1">The sequence shown here is derived from an EMBL/GenBank/DDBJ whole genome shotgun (WGS) entry which is preliminary data.</text>
</comment>
<evidence type="ECO:0000313" key="2">
    <source>
        <dbReference type="Proteomes" id="UP000243579"/>
    </source>
</evidence>
<dbReference type="AlphaFoldDB" id="A0A1V9YHX7"/>
<accession>A0A1V9YHX7</accession>